<feature type="compositionally biased region" description="Polar residues" evidence="1">
    <location>
        <begin position="60"/>
        <end position="69"/>
    </location>
</feature>
<dbReference type="InParanoid" id="A0A6P7H0M8"/>
<sequence>MTNHKSKNIVSSMQIPVDTKVLKSEVSLHVNDTDQSDTTSEVSDEGYRSLGLTHDRTKQRSSVYSQNSTEDAEENEHQVYVDDDLNEFGLRRTQFSQRIYENDTKTILEKTRHAIDKLSESSSSSPETTTNETLSPKKKERSFSSTKEGLQARRKSYIRSNSSEANIDVQKSPKRTPSQPKKADSKISTWSGRPKASRASISQDTFQPFARNSTGNFFNLHKKLQCKSEVHILWKI</sequence>
<reference evidence="2" key="1">
    <citation type="submission" date="2025-08" db="UniProtKB">
        <authorList>
            <consortium name="RefSeq"/>
        </authorList>
    </citation>
    <scope>IDENTIFICATION</scope>
    <source>
        <tissue evidence="2">Whole insect</tissue>
    </source>
</reference>
<accession>A0A6P7H0M8</accession>
<dbReference type="RefSeq" id="XP_028152002.1">
    <property type="nucleotide sequence ID" value="XM_028296201.1"/>
</dbReference>
<feature type="region of interest" description="Disordered" evidence="1">
    <location>
        <begin position="116"/>
        <end position="201"/>
    </location>
</feature>
<feature type="region of interest" description="Disordered" evidence="1">
    <location>
        <begin position="31"/>
        <end position="76"/>
    </location>
</feature>
<gene>
    <name evidence="2" type="primary">LOC114345381</name>
</gene>
<proteinExistence type="predicted"/>
<protein>
    <submittedName>
        <fullName evidence="2">Uncharacterized protein LOC114345381</fullName>
    </submittedName>
</protein>
<evidence type="ECO:0000256" key="1">
    <source>
        <dbReference type="SAM" id="MobiDB-lite"/>
    </source>
</evidence>
<evidence type="ECO:0000313" key="2">
    <source>
        <dbReference type="RefSeq" id="XP_028152002.1"/>
    </source>
</evidence>
<name>A0A6P7H0M8_DIAVI</name>
<dbReference type="AlphaFoldDB" id="A0A6P7H0M8"/>
<organism evidence="2">
    <name type="scientific">Diabrotica virgifera virgifera</name>
    <name type="common">western corn rootworm</name>
    <dbReference type="NCBI Taxonomy" id="50390"/>
    <lineage>
        <taxon>Eukaryota</taxon>
        <taxon>Metazoa</taxon>
        <taxon>Ecdysozoa</taxon>
        <taxon>Arthropoda</taxon>
        <taxon>Hexapoda</taxon>
        <taxon>Insecta</taxon>
        <taxon>Pterygota</taxon>
        <taxon>Neoptera</taxon>
        <taxon>Endopterygota</taxon>
        <taxon>Coleoptera</taxon>
        <taxon>Polyphaga</taxon>
        <taxon>Cucujiformia</taxon>
        <taxon>Chrysomeloidea</taxon>
        <taxon>Chrysomelidae</taxon>
        <taxon>Galerucinae</taxon>
        <taxon>Diabroticina</taxon>
        <taxon>Diabroticites</taxon>
        <taxon>Diabrotica</taxon>
    </lineage>
</organism>
<feature type="compositionally biased region" description="Low complexity" evidence="1">
    <location>
        <begin position="120"/>
        <end position="134"/>
    </location>
</feature>